<protein>
    <recommendedName>
        <fullName evidence="3">Lipoprotein</fullName>
    </recommendedName>
</protein>
<evidence type="ECO:0000313" key="2">
    <source>
        <dbReference type="Proteomes" id="UP001296921"/>
    </source>
</evidence>
<organism evidence="1 2">
    <name type="scientific">Limnobaculum allomyrinae</name>
    <dbReference type="NCBI Taxonomy" id="2791986"/>
    <lineage>
        <taxon>Bacteria</taxon>
        <taxon>Pseudomonadati</taxon>
        <taxon>Pseudomonadota</taxon>
        <taxon>Gammaproteobacteria</taxon>
        <taxon>Enterobacterales</taxon>
        <taxon>Budviciaceae</taxon>
        <taxon>Limnobaculum</taxon>
    </lineage>
</organism>
<gene>
    <name evidence="1" type="ORF">I2494_00450</name>
</gene>
<name>A0ABS1IL03_9GAMM</name>
<accession>A0ABS1IL03</accession>
<sequence length="224" mass="25860">MYYKRELRVSLCLVCLTVFGCDSYSDEKINLQHEYDILNPQGNKAFCYYIGNVTFPYVVEPITSKDEDWSSYNKKKLDVRLPAFVKAGLLNKELINNSLSIYKYSLTKEGEKYLSTHIRNLGDGSIKSNSYFCFGKIVIENIKDVNKVKYENGNQYFTETNVTFSYFVENIPEWISSVALLEPYNMNSPLLDKGTGFYEKNVSFRKVEGKIIGLRDGDDIGYYL</sequence>
<dbReference type="Proteomes" id="UP001296921">
    <property type="component" value="Unassembled WGS sequence"/>
</dbReference>
<comment type="caution">
    <text evidence="1">The sequence shown here is derived from an EMBL/GenBank/DDBJ whole genome shotgun (WGS) entry which is preliminary data.</text>
</comment>
<evidence type="ECO:0000313" key="1">
    <source>
        <dbReference type="EMBL" id="MBK5142201.1"/>
    </source>
</evidence>
<evidence type="ECO:0008006" key="3">
    <source>
        <dbReference type="Google" id="ProtNLM"/>
    </source>
</evidence>
<proteinExistence type="predicted"/>
<dbReference type="EMBL" id="JADRCR010000001">
    <property type="protein sequence ID" value="MBK5142201.1"/>
    <property type="molecule type" value="Genomic_DNA"/>
</dbReference>
<keyword evidence="2" id="KW-1185">Reference proteome</keyword>
<dbReference type="RefSeq" id="WP_218465909.1">
    <property type="nucleotide sequence ID" value="NZ_JADRCR010000001.1"/>
</dbReference>
<dbReference type="PROSITE" id="PS51257">
    <property type="entry name" value="PROKAR_LIPOPROTEIN"/>
    <property type="match status" value="1"/>
</dbReference>
<reference evidence="1 2" key="1">
    <citation type="submission" date="2020-11" db="EMBL/GenBank/DDBJ databases">
        <title>Insectihabitans protaetiae gen. nov. sp. nov. and Insectihabitans allomyrinae sp. nov., isolated from larvae of Protaetia brevitarsis seulensis and Allomyrina dichotoma, respectively.</title>
        <authorList>
            <person name="Lee S.D."/>
            <person name="Byeon Y.-S."/>
            <person name="Kim S.-M."/>
            <person name="Yang H.L."/>
            <person name="Kim I.S."/>
        </authorList>
    </citation>
    <scope>NUCLEOTIDE SEQUENCE [LARGE SCALE GENOMIC DNA]</scope>
    <source>
        <strain evidence="1 2">BWR-B9</strain>
    </source>
</reference>